<evidence type="ECO:0000313" key="2">
    <source>
        <dbReference type="EMBL" id="KAE9400724.1"/>
    </source>
</evidence>
<accession>A0A6A4HUZ7</accession>
<feature type="compositionally biased region" description="Basic and acidic residues" evidence="1">
    <location>
        <begin position="348"/>
        <end position="367"/>
    </location>
</feature>
<feature type="region of interest" description="Disordered" evidence="1">
    <location>
        <begin position="468"/>
        <end position="496"/>
    </location>
</feature>
<name>A0A6A4HUZ7_9AGAR</name>
<dbReference type="OrthoDB" id="3216537at2759"/>
<gene>
    <name evidence="2" type="ORF">BT96DRAFT_1018550</name>
</gene>
<dbReference type="Proteomes" id="UP000799118">
    <property type="component" value="Unassembled WGS sequence"/>
</dbReference>
<organism evidence="2 3">
    <name type="scientific">Gymnopus androsaceus JB14</name>
    <dbReference type="NCBI Taxonomy" id="1447944"/>
    <lineage>
        <taxon>Eukaryota</taxon>
        <taxon>Fungi</taxon>
        <taxon>Dikarya</taxon>
        <taxon>Basidiomycota</taxon>
        <taxon>Agaricomycotina</taxon>
        <taxon>Agaricomycetes</taxon>
        <taxon>Agaricomycetidae</taxon>
        <taxon>Agaricales</taxon>
        <taxon>Marasmiineae</taxon>
        <taxon>Omphalotaceae</taxon>
        <taxon>Gymnopus</taxon>
    </lineage>
</organism>
<feature type="region of interest" description="Disordered" evidence="1">
    <location>
        <begin position="341"/>
        <end position="429"/>
    </location>
</feature>
<sequence>MSILKGGRLYTVPASNIPKFHTLEPPTILPDYVTQVGSHHPRSSASIAEELLSEDNGDFLTRRLTLALEKGHIINVDRQDKTMSAAVVLVAKFLVNLGVVDRRIRDDFHLEHTCQFDLLFVVFGFAVRIVLTEITVSDGLHPLFGTYGAFAYVPSNDSMDVLLDIVRTRNEFLQYVIDNVNPFETGKIRDFMTSFTEEIWSTFTYEIAILLPKHFLPFKQELLIRNPTTPDGASPTPDEDSTMPDVSYIRTRVIKNELCIIPTELGIEPAIYPPFSHATKRDGPNRVNPFFLCINATDKYERHCRKYGMGTMSPRVNALFQKAVLIVALVYAVFEPAPGSYGAKKKAERGEDRKRKRQEEEEKEDGRKRGRQARSRQAGPTIEGSGSEAIADSELKTLGSGESEGAMVDQRSDFGSDTDESSRTPDADEDIAFFDAITEELKNPGLSMHERVRLAMLQLFGGKDYETPHIPGVPDPPSVFDRISRGDYDAYEPPEE</sequence>
<evidence type="ECO:0000313" key="3">
    <source>
        <dbReference type="Proteomes" id="UP000799118"/>
    </source>
</evidence>
<protein>
    <submittedName>
        <fullName evidence="2">Uncharacterized protein</fullName>
    </submittedName>
</protein>
<reference evidence="2" key="1">
    <citation type="journal article" date="2019" name="Environ. Microbiol.">
        <title>Fungal ecological strategies reflected in gene transcription - a case study of two litter decomposers.</title>
        <authorList>
            <person name="Barbi F."/>
            <person name="Kohler A."/>
            <person name="Barry K."/>
            <person name="Baskaran P."/>
            <person name="Daum C."/>
            <person name="Fauchery L."/>
            <person name="Ihrmark K."/>
            <person name="Kuo A."/>
            <person name="LaButti K."/>
            <person name="Lipzen A."/>
            <person name="Morin E."/>
            <person name="Grigoriev I.V."/>
            <person name="Henrissat B."/>
            <person name="Lindahl B."/>
            <person name="Martin F."/>
        </authorList>
    </citation>
    <scope>NUCLEOTIDE SEQUENCE</scope>
    <source>
        <strain evidence="2">JB14</strain>
    </source>
</reference>
<proteinExistence type="predicted"/>
<keyword evidence="3" id="KW-1185">Reference proteome</keyword>
<dbReference type="EMBL" id="ML769453">
    <property type="protein sequence ID" value="KAE9400724.1"/>
    <property type="molecule type" value="Genomic_DNA"/>
</dbReference>
<feature type="compositionally biased region" description="Basic and acidic residues" evidence="1">
    <location>
        <begin position="410"/>
        <end position="426"/>
    </location>
</feature>
<dbReference type="AlphaFoldDB" id="A0A6A4HUZ7"/>
<evidence type="ECO:0000256" key="1">
    <source>
        <dbReference type="SAM" id="MobiDB-lite"/>
    </source>
</evidence>